<evidence type="ECO:0000313" key="3">
    <source>
        <dbReference type="Proteomes" id="UP000092612"/>
    </source>
</evidence>
<dbReference type="InterPro" id="IPR000477">
    <property type="entry name" value="RT_dom"/>
</dbReference>
<dbReference type="SUPFAM" id="SSF56672">
    <property type="entry name" value="DNA/RNA polymerases"/>
    <property type="match status" value="1"/>
</dbReference>
<dbReference type="OrthoDB" id="9780724at2"/>
<evidence type="ECO:0000259" key="1">
    <source>
        <dbReference type="PROSITE" id="PS50878"/>
    </source>
</evidence>
<accession>A0A1B8U1K8</accession>
<name>A0A1B8U1K8_9FLAO</name>
<dbReference type="Pfam" id="PF00078">
    <property type="entry name" value="RVT_1"/>
    <property type="match status" value="1"/>
</dbReference>
<dbReference type="KEGG" id="prn:BW723_13740"/>
<organism evidence="2 3">
    <name type="scientific">Polaribacter reichenbachii</name>
    <dbReference type="NCBI Taxonomy" id="996801"/>
    <lineage>
        <taxon>Bacteria</taxon>
        <taxon>Pseudomonadati</taxon>
        <taxon>Bacteroidota</taxon>
        <taxon>Flavobacteriia</taxon>
        <taxon>Flavobacteriales</taxon>
        <taxon>Flavobacteriaceae</taxon>
    </lineage>
</organism>
<gene>
    <name evidence="2" type="ORF">LPB301_08040</name>
</gene>
<reference evidence="3" key="1">
    <citation type="submission" date="2016-02" db="EMBL/GenBank/DDBJ databases">
        <title>Paenibacillus sp. LPB0068, isolated from Crassostrea gigas.</title>
        <authorList>
            <person name="Shin S.-K."/>
            <person name="Yi H."/>
        </authorList>
    </citation>
    <scope>NUCLEOTIDE SEQUENCE [LARGE SCALE GENOMIC DNA]</scope>
    <source>
        <strain evidence="3">KCTC 23969</strain>
    </source>
</reference>
<proteinExistence type="predicted"/>
<sequence length="505" mass="60693">MIKKKEKDWFKDRGYPHFSNKTPKRVRKKVLQYILNPKNIAKHSFLPLIFKEIKQRRYKESDFNGIIRRSHKKVKKGKIISNSKIRPILFATHIDAHIYSYYTKKIIGPKYETYLKKNKVLSDSITAYRKIETDDKLKYKNNVHFAKDVFDEIKKRENCVALVLDVENFFPTLNHKKIKLAWAKILGYKSLPKDHYNLFKAITRFSYVNLKDLKTKNGHFDEKELAKHKKNGKHTFFDNINDLLDSDIIIHKNQKQHKITKKLMGIPQGLPISALIANIYMLVFDEVIIEELTKKHNVYYRRYSDDIVVLCKENQIEYVEDFIIEEIKKIDLTISKDKTEKTLFKINNNRLLSYKIKEDNSLQENVPLNYLGFEFYGYQTLIKSKNLAKFYREMKQTVKRKHKRVEHLKEKYLIDDAPLYKRKLYRLYSYKGVKSRNLPAKRTYFKNGKAKTEYFERKFRGNYLRYAYRASDDLNAPEIKRQMRNHWKILQKTLKKYEFSNVDKD</sequence>
<keyword evidence="3" id="KW-1185">Reference proteome</keyword>
<dbReference type="STRING" id="996801.BW723_13740"/>
<keyword evidence="2" id="KW-0808">Transferase</keyword>
<comment type="caution">
    <text evidence="2">The sequence shown here is derived from an EMBL/GenBank/DDBJ whole genome shotgun (WGS) entry which is preliminary data.</text>
</comment>
<protein>
    <submittedName>
        <fullName evidence="2">RNA-directed DNA polymerase (Reverse transcriptase)</fullName>
    </submittedName>
</protein>
<evidence type="ECO:0000313" key="2">
    <source>
        <dbReference type="EMBL" id="OBY65756.1"/>
    </source>
</evidence>
<dbReference type="EMBL" id="LSFL01000029">
    <property type="protein sequence ID" value="OBY65756.1"/>
    <property type="molecule type" value="Genomic_DNA"/>
</dbReference>
<feature type="domain" description="Reverse transcriptase" evidence="1">
    <location>
        <begin position="1"/>
        <end position="375"/>
    </location>
</feature>
<dbReference type="Proteomes" id="UP000092612">
    <property type="component" value="Unassembled WGS sequence"/>
</dbReference>
<dbReference type="GO" id="GO:0003964">
    <property type="term" value="F:RNA-directed DNA polymerase activity"/>
    <property type="evidence" value="ECO:0007669"/>
    <property type="project" value="UniProtKB-KW"/>
</dbReference>
<dbReference type="RefSeq" id="WP_068359963.1">
    <property type="nucleotide sequence ID" value="NZ_CP019337.1"/>
</dbReference>
<keyword evidence="2" id="KW-0695">RNA-directed DNA polymerase</keyword>
<dbReference type="InterPro" id="IPR043502">
    <property type="entry name" value="DNA/RNA_pol_sf"/>
</dbReference>
<dbReference type="AlphaFoldDB" id="A0A1B8U1K8"/>
<dbReference type="PROSITE" id="PS50878">
    <property type="entry name" value="RT_POL"/>
    <property type="match status" value="1"/>
</dbReference>
<keyword evidence="2" id="KW-0548">Nucleotidyltransferase</keyword>